<dbReference type="STRING" id="2880.D7FP94"/>
<dbReference type="OrthoDB" id="2014201at2759"/>
<feature type="transmembrane region" description="Helical" evidence="1">
    <location>
        <begin position="516"/>
        <end position="536"/>
    </location>
</feature>
<dbReference type="InterPro" id="IPR029044">
    <property type="entry name" value="Nucleotide-diphossugar_trans"/>
</dbReference>
<keyword evidence="1" id="KW-0812">Transmembrane</keyword>
<sequence length="568" mass="61604">MARSDVAYAALLMDDHDRGIRTLGQSLIDSRTSADLVAILGAGVTKVTETRMRAQGWRIRRLAAGGVDGDGGGVHKLDSASESVLAHASVWALTDYKRVVLLSDNMLVVENIDDLFLCEGICAAMQQAEVVSTSLIVLEPDLDIYQHMSRSVGTIYNFSNNFQGFLNTYLAGFETCAFFDLENPCLQDPSTDPNRGPDAPLLDHSCHRLPTRYNGDLALVMLNGGLGMVRTKNAMPEEWWRQRRARVVRFEFAGLRPWMWFASPFLPFVSTWESTHLRAKPGDPTPSVFWVVLVWLAFVAAFLFGGRAVLVPVVSGRITKGEAPSKCVGGWRAWVPRALAWKRKRRGSSASSYNPRGLLWSLVHLAVGYSSLLCAVAVGVVQVPAASTVKMSWIVFITWTGTLFGTLWSAYLWFISRQPQLSPRAFMIGNGPLDLASINTNLCPVPGGGGGGSSTDPFKPKLTGGGSAAGSVLKVGGVVTPSPWRESVTSLTLLVAVLAFLPAWKPMSGAASLPTLLVPAAVALVAMFVGLTVQMVRLPVLWCDRLKFLALMEKEGLRPCGSCGRVDY</sequence>
<feature type="transmembrane region" description="Helical" evidence="1">
    <location>
        <begin position="358"/>
        <end position="381"/>
    </location>
</feature>
<keyword evidence="1" id="KW-0472">Membrane</keyword>
<dbReference type="Proteomes" id="UP000002630">
    <property type="component" value="Unassembled WGS sequence"/>
</dbReference>
<proteinExistence type="predicted"/>
<dbReference type="InParanoid" id="D7FP94"/>
<accession>D7FP94</accession>
<reference evidence="2 3" key="1">
    <citation type="journal article" date="2010" name="Nature">
        <title>The Ectocarpus genome and the independent evolution of multicellularity in brown algae.</title>
        <authorList>
            <person name="Cock J.M."/>
            <person name="Sterck L."/>
            <person name="Rouze P."/>
            <person name="Scornet D."/>
            <person name="Allen A.E."/>
            <person name="Amoutzias G."/>
            <person name="Anthouard V."/>
            <person name="Artiguenave F."/>
            <person name="Aury J.M."/>
            <person name="Badger J.H."/>
            <person name="Beszteri B."/>
            <person name="Billiau K."/>
            <person name="Bonnet E."/>
            <person name="Bothwell J.H."/>
            <person name="Bowler C."/>
            <person name="Boyen C."/>
            <person name="Brownlee C."/>
            <person name="Carrano C.J."/>
            <person name="Charrier B."/>
            <person name="Cho G.Y."/>
            <person name="Coelho S.M."/>
            <person name="Collen J."/>
            <person name="Corre E."/>
            <person name="Da Silva C."/>
            <person name="Delage L."/>
            <person name="Delaroque N."/>
            <person name="Dittami S.M."/>
            <person name="Doulbeau S."/>
            <person name="Elias M."/>
            <person name="Farnham G."/>
            <person name="Gachon C.M."/>
            <person name="Gschloessl B."/>
            <person name="Heesch S."/>
            <person name="Jabbari K."/>
            <person name="Jubin C."/>
            <person name="Kawai H."/>
            <person name="Kimura K."/>
            <person name="Kloareg B."/>
            <person name="Kupper F.C."/>
            <person name="Lang D."/>
            <person name="Le Bail A."/>
            <person name="Leblanc C."/>
            <person name="Lerouge P."/>
            <person name="Lohr M."/>
            <person name="Lopez P.J."/>
            <person name="Martens C."/>
            <person name="Maumus F."/>
            <person name="Michel G."/>
            <person name="Miranda-Saavedra D."/>
            <person name="Morales J."/>
            <person name="Moreau H."/>
            <person name="Motomura T."/>
            <person name="Nagasato C."/>
            <person name="Napoli C.A."/>
            <person name="Nelson D.R."/>
            <person name="Nyvall-Collen P."/>
            <person name="Peters A.F."/>
            <person name="Pommier C."/>
            <person name="Potin P."/>
            <person name="Poulain J."/>
            <person name="Quesneville H."/>
            <person name="Read B."/>
            <person name="Rensing S.A."/>
            <person name="Ritter A."/>
            <person name="Rousvoal S."/>
            <person name="Samanta M."/>
            <person name="Samson G."/>
            <person name="Schroeder D.C."/>
            <person name="Segurens B."/>
            <person name="Strittmatter M."/>
            <person name="Tonon T."/>
            <person name="Tregear J.W."/>
            <person name="Valentin K."/>
            <person name="von Dassow P."/>
            <person name="Yamagishi T."/>
            <person name="Van de Peer Y."/>
            <person name="Wincker P."/>
        </authorList>
    </citation>
    <scope>NUCLEOTIDE SEQUENCE [LARGE SCALE GENOMIC DNA]</scope>
    <source>
        <strain evidence="3">Ec32 / CCAP1310/4</strain>
    </source>
</reference>
<organism evidence="2 3">
    <name type="scientific">Ectocarpus siliculosus</name>
    <name type="common">Brown alga</name>
    <name type="synonym">Conferva siliculosa</name>
    <dbReference type="NCBI Taxonomy" id="2880"/>
    <lineage>
        <taxon>Eukaryota</taxon>
        <taxon>Sar</taxon>
        <taxon>Stramenopiles</taxon>
        <taxon>Ochrophyta</taxon>
        <taxon>PX clade</taxon>
        <taxon>Phaeophyceae</taxon>
        <taxon>Ectocarpales</taxon>
        <taxon>Ectocarpaceae</taxon>
        <taxon>Ectocarpus</taxon>
    </lineage>
</organism>
<dbReference type="PANTHER" id="PTHR11183">
    <property type="entry name" value="GLYCOGENIN SUBFAMILY MEMBER"/>
    <property type="match status" value="1"/>
</dbReference>
<evidence type="ECO:0000256" key="1">
    <source>
        <dbReference type="SAM" id="Phobius"/>
    </source>
</evidence>
<evidence type="ECO:0000313" key="2">
    <source>
        <dbReference type="EMBL" id="CBJ30355.1"/>
    </source>
</evidence>
<dbReference type="EMBL" id="FN649760">
    <property type="protein sequence ID" value="CBJ30355.1"/>
    <property type="molecule type" value="Genomic_DNA"/>
</dbReference>
<feature type="transmembrane region" description="Helical" evidence="1">
    <location>
        <begin position="393"/>
        <end position="414"/>
    </location>
</feature>
<dbReference type="AlphaFoldDB" id="D7FP94"/>
<protein>
    <submittedName>
        <fullName evidence="2">Glycosyltransferase, family GT8</fullName>
    </submittedName>
</protein>
<dbReference type="eggNOG" id="KOG1950">
    <property type="taxonomic scope" value="Eukaryota"/>
</dbReference>
<evidence type="ECO:0000313" key="3">
    <source>
        <dbReference type="Proteomes" id="UP000002630"/>
    </source>
</evidence>
<dbReference type="GO" id="GO:0016740">
    <property type="term" value="F:transferase activity"/>
    <property type="evidence" value="ECO:0007669"/>
    <property type="project" value="UniProtKB-KW"/>
</dbReference>
<feature type="transmembrane region" description="Helical" evidence="1">
    <location>
        <begin position="488"/>
        <end position="504"/>
    </location>
</feature>
<keyword evidence="1" id="KW-1133">Transmembrane helix</keyword>
<name>D7FP94_ECTSI</name>
<gene>
    <name evidence="2" type="ORF">Esi_0187_0057</name>
</gene>
<feature type="transmembrane region" description="Helical" evidence="1">
    <location>
        <begin position="289"/>
        <end position="310"/>
    </location>
</feature>
<dbReference type="Gene3D" id="3.90.550.10">
    <property type="entry name" value="Spore Coat Polysaccharide Biosynthesis Protein SpsA, Chain A"/>
    <property type="match status" value="1"/>
</dbReference>
<dbReference type="InterPro" id="IPR050587">
    <property type="entry name" value="GNT1/Glycosyltrans_8"/>
</dbReference>
<feature type="transmembrane region" description="Helical" evidence="1">
    <location>
        <begin position="250"/>
        <end position="269"/>
    </location>
</feature>
<keyword evidence="3" id="KW-1185">Reference proteome</keyword>
<dbReference type="SUPFAM" id="SSF53448">
    <property type="entry name" value="Nucleotide-diphospho-sugar transferases"/>
    <property type="match status" value="1"/>
</dbReference>